<reference evidence="6" key="1">
    <citation type="journal article" date="2023" name="Insect Mol. Biol.">
        <title>Genome sequencing provides insights into the evolution of gene families encoding plant cell wall-degrading enzymes in longhorned beetles.</title>
        <authorList>
            <person name="Shin N.R."/>
            <person name="Okamura Y."/>
            <person name="Kirsch R."/>
            <person name="Pauchet Y."/>
        </authorList>
    </citation>
    <scope>NUCLEOTIDE SEQUENCE</scope>
    <source>
        <strain evidence="6">AMC_N1</strain>
    </source>
</reference>
<dbReference type="CDD" id="cd20528">
    <property type="entry name" value="CYCLIN_CCNJ-like_rpt1"/>
    <property type="match status" value="1"/>
</dbReference>
<dbReference type="Proteomes" id="UP001162162">
    <property type="component" value="Unassembled WGS sequence"/>
</dbReference>
<evidence type="ECO:0000256" key="3">
    <source>
        <dbReference type="ARBA" id="ARBA00023306"/>
    </source>
</evidence>
<protein>
    <recommendedName>
        <fullName evidence="5">Cyclin-like domain-containing protein</fullName>
    </recommendedName>
</protein>
<evidence type="ECO:0000259" key="5">
    <source>
        <dbReference type="SMART" id="SM00385"/>
    </source>
</evidence>
<keyword evidence="3" id="KW-0131">Cell cycle</keyword>
<sequence>MRNFMTKNSVFYLQREIWDDIEEYMDGFKQVIRQREKTRIPFFHQAPQYAYRHHLVEYIKRICIEKRLSHCCLHLTVYLMDIFMDNHSIVPERVLLVANVCLLIAAKFEESTFSIPKIQELNAAINNRYTVKDYKELELIILKFFHWYIMFPTAAHYTHYFMQAIVTSDDLKVKQSTLRSMLYTLHDTITVYLDQVIDSK</sequence>
<dbReference type="Pfam" id="PF00134">
    <property type="entry name" value="Cyclin_N"/>
    <property type="match status" value="1"/>
</dbReference>
<evidence type="ECO:0000256" key="2">
    <source>
        <dbReference type="ARBA" id="ARBA00023127"/>
    </source>
</evidence>
<comment type="similarity">
    <text evidence="4">Belongs to the cyclin family.</text>
</comment>
<comment type="caution">
    <text evidence="6">The sequence shown here is derived from an EMBL/GenBank/DDBJ whole genome shotgun (WGS) entry which is preliminary data.</text>
</comment>
<dbReference type="GO" id="GO:0051301">
    <property type="term" value="P:cell division"/>
    <property type="evidence" value="ECO:0007669"/>
    <property type="project" value="UniProtKB-KW"/>
</dbReference>
<evidence type="ECO:0000256" key="1">
    <source>
        <dbReference type="ARBA" id="ARBA00022618"/>
    </source>
</evidence>
<dbReference type="InterPro" id="IPR013763">
    <property type="entry name" value="Cyclin-like_dom"/>
</dbReference>
<dbReference type="SMART" id="SM00385">
    <property type="entry name" value="CYCLIN"/>
    <property type="match status" value="1"/>
</dbReference>
<dbReference type="AlphaFoldDB" id="A0AAV8ZD21"/>
<feature type="domain" description="Cyclin-like" evidence="5">
    <location>
        <begin position="57"/>
        <end position="143"/>
    </location>
</feature>
<evidence type="ECO:0000256" key="4">
    <source>
        <dbReference type="RuleBase" id="RU000383"/>
    </source>
</evidence>
<accession>A0AAV8ZD21</accession>
<dbReference type="InterPro" id="IPR036915">
    <property type="entry name" value="Cyclin-like_sf"/>
</dbReference>
<evidence type="ECO:0000313" key="7">
    <source>
        <dbReference type="Proteomes" id="UP001162162"/>
    </source>
</evidence>
<dbReference type="PANTHER" id="PTHR10177">
    <property type="entry name" value="CYCLINS"/>
    <property type="match status" value="1"/>
</dbReference>
<keyword evidence="7" id="KW-1185">Reference proteome</keyword>
<gene>
    <name evidence="6" type="ORF">NQ318_014752</name>
</gene>
<dbReference type="Gene3D" id="1.10.472.10">
    <property type="entry name" value="Cyclin-like"/>
    <property type="match status" value="2"/>
</dbReference>
<dbReference type="InterPro" id="IPR006671">
    <property type="entry name" value="Cyclin_N"/>
</dbReference>
<dbReference type="InterPro" id="IPR039361">
    <property type="entry name" value="Cyclin"/>
</dbReference>
<dbReference type="GO" id="GO:0051726">
    <property type="term" value="P:regulation of cell cycle"/>
    <property type="evidence" value="ECO:0007669"/>
    <property type="project" value="UniProtKB-ARBA"/>
</dbReference>
<keyword evidence="1" id="KW-0132">Cell division</keyword>
<evidence type="ECO:0000313" key="6">
    <source>
        <dbReference type="EMBL" id="KAJ8961503.1"/>
    </source>
</evidence>
<name>A0AAV8ZD21_9CUCU</name>
<dbReference type="FunFam" id="1.10.472.10:FF:000010">
    <property type="entry name" value="G1/S-specific cyclin Cln1"/>
    <property type="match status" value="1"/>
</dbReference>
<dbReference type="GO" id="GO:0019887">
    <property type="term" value="F:protein kinase regulator activity"/>
    <property type="evidence" value="ECO:0007669"/>
    <property type="project" value="UniProtKB-ARBA"/>
</dbReference>
<keyword evidence="2 4" id="KW-0195">Cyclin</keyword>
<organism evidence="6 7">
    <name type="scientific">Aromia moschata</name>
    <dbReference type="NCBI Taxonomy" id="1265417"/>
    <lineage>
        <taxon>Eukaryota</taxon>
        <taxon>Metazoa</taxon>
        <taxon>Ecdysozoa</taxon>
        <taxon>Arthropoda</taxon>
        <taxon>Hexapoda</taxon>
        <taxon>Insecta</taxon>
        <taxon>Pterygota</taxon>
        <taxon>Neoptera</taxon>
        <taxon>Endopterygota</taxon>
        <taxon>Coleoptera</taxon>
        <taxon>Polyphaga</taxon>
        <taxon>Cucujiformia</taxon>
        <taxon>Chrysomeloidea</taxon>
        <taxon>Cerambycidae</taxon>
        <taxon>Cerambycinae</taxon>
        <taxon>Callichromatini</taxon>
        <taxon>Aromia</taxon>
    </lineage>
</organism>
<dbReference type="EMBL" id="JAPWTK010000005">
    <property type="protein sequence ID" value="KAJ8961503.1"/>
    <property type="molecule type" value="Genomic_DNA"/>
</dbReference>
<proteinExistence type="inferred from homology"/>
<dbReference type="SUPFAM" id="SSF47954">
    <property type="entry name" value="Cyclin-like"/>
    <property type="match status" value="1"/>
</dbReference>